<reference evidence="2 3" key="1">
    <citation type="submission" date="2015-05" db="EMBL/GenBank/DDBJ databases">
        <authorList>
            <person name="Wang D.B."/>
            <person name="Wang M."/>
        </authorList>
    </citation>
    <scope>NUCLEOTIDE SEQUENCE [LARGE SCALE GENOMIC DNA]</scope>
    <source>
        <strain evidence="2">VL1</strain>
    </source>
</reference>
<feature type="compositionally biased region" description="Basic residues" evidence="1">
    <location>
        <begin position="10"/>
        <end position="19"/>
    </location>
</feature>
<organism evidence="2 3">
    <name type="scientific">Verticillium longisporum</name>
    <name type="common">Verticillium dahliae var. longisporum</name>
    <dbReference type="NCBI Taxonomy" id="100787"/>
    <lineage>
        <taxon>Eukaryota</taxon>
        <taxon>Fungi</taxon>
        <taxon>Dikarya</taxon>
        <taxon>Ascomycota</taxon>
        <taxon>Pezizomycotina</taxon>
        <taxon>Sordariomycetes</taxon>
        <taxon>Hypocreomycetidae</taxon>
        <taxon>Glomerellales</taxon>
        <taxon>Plectosphaerellaceae</taxon>
        <taxon>Verticillium</taxon>
    </lineage>
</organism>
<accession>A0A0G4KHT5</accession>
<gene>
    <name evidence="2" type="ORF">BN1708_009502</name>
</gene>
<protein>
    <submittedName>
        <fullName evidence="2">Uncharacterized protein</fullName>
    </submittedName>
</protein>
<feature type="region of interest" description="Disordered" evidence="1">
    <location>
        <begin position="1"/>
        <end position="20"/>
    </location>
</feature>
<evidence type="ECO:0000313" key="2">
    <source>
        <dbReference type="EMBL" id="CRJ98836.1"/>
    </source>
</evidence>
<sequence>IDPSPLPPRRGTHTSKHARPMLGILFVHATKTPRGRHGIAEQKQAAPCPRKREPRPDMQTRFTLLAPETVSETETEARGASSTSWQTLDTVLHDARATVETPSDIGHQPSATSHRTSANKLILTADSLLLTIEGYLYDVRLVLQNPVVGFSTAERHAPSRLRLLRVLIRRRLGHLSSSGSNIRRGLGPLHHRHRLVLRLGLSLLHLSLDGRIAVDASLSHRPLGGNRHRHRPPLQPLERHVGLSSAELVVGEPEPQPQNLGFLQQS</sequence>
<dbReference type="Proteomes" id="UP000044602">
    <property type="component" value="Unassembled WGS sequence"/>
</dbReference>
<keyword evidence="3" id="KW-1185">Reference proteome</keyword>
<evidence type="ECO:0000313" key="3">
    <source>
        <dbReference type="Proteomes" id="UP000044602"/>
    </source>
</evidence>
<proteinExistence type="predicted"/>
<feature type="region of interest" description="Disordered" evidence="1">
    <location>
        <begin position="33"/>
        <end position="56"/>
    </location>
</feature>
<name>A0A0G4KHT5_VERLO</name>
<dbReference type="AlphaFoldDB" id="A0A0G4KHT5"/>
<feature type="non-terminal residue" evidence="2">
    <location>
        <position position="1"/>
    </location>
</feature>
<dbReference type="EMBL" id="CVQH01001225">
    <property type="protein sequence ID" value="CRJ98836.1"/>
    <property type="molecule type" value="Genomic_DNA"/>
</dbReference>
<evidence type="ECO:0000256" key="1">
    <source>
        <dbReference type="SAM" id="MobiDB-lite"/>
    </source>
</evidence>